<evidence type="ECO:0000313" key="3">
    <source>
        <dbReference type="Proteomes" id="UP001595884"/>
    </source>
</evidence>
<evidence type="ECO:0000256" key="1">
    <source>
        <dbReference type="SAM" id="Phobius"/>
    </source>
</evidence>
<sequence length="93" mass="10258">MLKFLGLSNGTPSDKEVPAWNGVEKKHKALSIAISFALAVAVFFITHWLLSEVPAEGYVPYVPWNAAAIVFLLSIVITERGMLRNISRSESNK</sequence>
<evidence type="ECO:0000313" key="2">
    <source>
        <dbReference type="EMBL" id="MFC4718078.1"/>
    </source>
</evidence>
<reference evidence="3" key="1">
    <citation type="journal article" date="2019" name="Int. J. Syst. Evol. Microbiol.">
        <title>The Global Catalogue of Microorganisms (GCM) 10K type strain sequencing project: providing services to taxonomists for standard genome sequencing and annotation.</title>
        <authorList>
            <consortium name="The Broad Institute Genomics Platform"/>
            <consortium name="The Broad Institute Genome Sequencing Center for Infectious Disease"/>
            <person name="Wu L."/>
            <person name="Ma J."/>
        </authorList>
    </citation>
    <scope>NUCLEOTIDE SEQUENCE [LARGE SCALE GENOMIC DNA]</scope>
    <source>
        <strain evidence="3">CGMCC 1.12849</strain>
    </source>
</reference>
<keyword evidence="1" id="KW-1133">Transmembrane helix</keyword>
<accession>A0ABV9MTW6</accession>
<gene>
    <name evidence="2" type="ORF">ACFO7V_18315</name>
</gene>
<dbReference type="EMBL" id="JBHSHE010000092">
    <property type="protein sequence ID" value="MFC4718078.1"/>
    <property type="molecule type" value="Genomic_DNA"/>
</dbReference>
<comment type="caution">
    <text evidence="2">The sequence shown here is derived from an EMBL/GenBank/DDBJ whole genome shotgun (WGS) entry which is preliminary data.</text>
</comment>
<organism evidence="2 3">
    <name type="scientific">Glutamicibacter bergerei</name>
    <dbReference type="NCBI Taxonomy" id="256702"/>
    <lineage>
        <taxon>Bacteria</taxon>
        <taxon>Bacillati</taxon>
        <taxon>Actinomycetota</taxon>
        <taxon>Actinomycetes</taxon>
        <taxon>Micrococcales</taxon>
        <taxon>Micrococcaceae</taxon>
        <taxon>Glutamicibacter</taxon>
    </lineage>
</organism>
<keyword evidence="1" id="KW-0812">Transmembrane</keyword>
<feature type="transmembrane region" description="Helical" evidence="1">
    <location>
        <begin position="29"/>
        <end position="50"/>
    </location>
</feature>
<proteinExistence type="predicted"/>
<keyword evidence="3" id="KW-1185">Reference proteome</keyword>
<protein>
    <submittedName>
        <fullName evidence="2">Uncharacterized protein</fullName>
    </submittedName>
</protein>
<keyword evidence="1" id="KW-0472">Membrane</keyword>
<feature type="transmembrane region" description="Helical" evidence="1">
    <location>
        <begin position="62"/>
        <end position="83"/>
    </location>
</feature>
<dbReference type="Proteomes" id="UP001595884">
    <property type="component" value="Unassembled WGS sequence"/>
</dbReference>
<dbReference type="RefSeq" id="WP_346060429.1">
    <property type="nucleotide sequence ID" value="NZ_BAAAVQ010000126.1"/>
</dbReference>
<name>A0ABV9MTW6_9MICC</name>